<dbReference type="PANTHER" id="PTHR48104">
    <property type="entry name" value="METACASPASE-4"/>
    <property type="match status" value="1"/>
</dbReference>
<dbReference type="InterPro" id="IPR050452">
    <property type="entry name" value="Metacaspase"/>
</dbReference>
<dbReference type="OrthoDB" id="10255174at2759"/>
<keyword evidence="3" id="KW-0378">Hydrolase</keyword>
<dbReference type="Pfam" id="PF00656">
    <property type="entry name" value="Peptidase_C14"/>
    <property type="match status" value="1"/>
</dbReference>
<protein>
    <recommendedName>
        <fullName evidence="4">Peptidase C14 caspase domain-containing protein</fullName>
    </recommendedName>
</protein>
<sequence>SSQIFALVIGIDLYGSYPLRGCVLDARLMEKYLTEDLGVPKDHIQLLLGSEEHISPDDPMNPSCANIIDALLSLATNAEIKDGDIIIIYFAGHGSSYPSPDDVAIYGDIETLCPIDRDIIVNDEAIPDIGDRELNAILSLIAEYKRSRITVILDC</sequence>
<evidence type="ECO:0000313" key="5">
    <source>
        <dbReference type="EMBL" id="PBK95123.1"/>
    </source>
</evidence>
<proteinExistence type="inferred from homology"/>
<dbReference type="GO" id="GO:0005737">
    <property type="term" value="C:cytoplasm"/>
    <property type="evidence" value="ECO:0007669"/>
    <property type="project" value="TreeGrafter"/>
</dbReference>
<comment type="similarity">
    <text evidence="1">Belongs to the peptidase C14B family.</text>
</comment>
<reference evidence="6" key="1">
    <citation type="journal article" date="2017" name="Nat. Ecol. Evol.">
        <title>Genome expansion and lineage-specific genetic innovations in the forest pathogenic fungi Armillaria.</title>
        <authorList>
            <person name="Sipos G."/>
            <person name="Prasanna A.N."/>
            <person name="Walter M.C."/>
            <person name="O'Connor E."/>
            <person name="Balint B."/>
            <person name="Krizsan K."/>
            <person name="Kiss B."/>
            <person name="Hess J."/>
            <person name="Varga T."/>
            <person name="Slot J."/>
            <person name="Riley R."/>
            <person name="Boka B."/>
            <person name="Rigling D."/>
            <person name="Barry K."/>
            <person name="Lee J."/>
            <person name="Mihaltcheva S."/>
            <person name="LaButti K."/>
            <person name="Lipzen A."/>
            <person name="Waldron R."/>
            <person name="Moloney N.M."/>
            <person name="Sperisen C."/>
            <person name="Kredics L."/>
            <person name="Vagvoelgyi C."/>
            <person name="Patrignani A."/>
            <person name="Fitzpatrick D."/>
            <person name="Nagy I."/>
            <person name="Doyle S."/>
            <person name="Anderson J.B."/>
            <person name="Grigoriev I.V."/>
            <person name="Gueldener U."/>
            <person name="Muensterkoetter M."/>
            <person name="Nagy L.G."/>
        </authorList>
    </citation>
    <scope>NUCLEOTIDE SEQUENCE [LARGE SCALE GENOMIC DNA]</scope>
    <source>
        <strain evidence="6">Ar21-2</strain>
    </source>
</reference>
<keyword evidence="3" id="KW-0645">Protease</keyword>
<name>A0A2H3E3J3_ARMGA</name>
<dbReference type="EMBL" id="KZ293652">
    <property type="protein sequence ID" value="PBK95123.1"/>
    <property type="molecule type" value="Genomic_DNA"/>
</dbReference>
<dbReference type="PANTHER" id="PTHR48104:SF30">
    <property type="entry name" value="METACASPASE-1"/>
    <property type="match status" value="1"/>
</dbReference>
<gene>
    <name evidence="5" type="ORF">ARMGADRAFT_863898</name>
</gene>
<keyword evidence="2" id="KW-0053">Apoptosis</keyword>
<dbReference type="Gene3D" id="3.40.50.1460">
    <property type="match status" value="1"/>
</dbReference>
<evidence type="ECO:0000259" key="4">
    <source>
        <dbReference type="Pfam" id="PF00656"/>
    </source>
</evidence>
<dbReference type="AlphaFoldDB" id="A0A2H3E3J3"/>
<organism evidence="5 6">
    <name type="scientific">Armillaria gallica</name>
    <name type="common">Bulbous honey fungus</name>
    <name type="synonym">Armillaria bulbosa</name>
    <dbReference type="NCBI Taxonomy" id="47427"/>
    <lineage>
        <taxon>Eukaryota</taxon>
        <taxon>Fungi</taxon>
        <taxon>Dikarya</taxon>
        <taxon>Basidiomycota</taxon>
        <taxon>Agaricomycotina</taxon>
        <taxon>Agaricomycetes</taxon>
        <taxon>Agaricomycetidae</taxon>
        <taxon>Agaricales</taxon>
        <taxon>Marasmiineae</taxon>
        <taxon>Physalacriaceae</taxon>
        <taxon>Armillaria</taxon>
    </lineage>
</organism>
<keyword evidence="3" id="KW-0788">Thiol protease</keyword>
<feature type="non-terminal residue" evidence="5">
    <location>
        <position position="155"/>
    </location>
</feature>
<keyword evidence="6" id="KW-1185">Reference proteome</keyword>
<dbReference type="SUPFAM" id="SSF52129">
    <property type="entry name" value="Caspase-like"/>
    <property type="match status" value="1"/>
</dbReference>
<evidence type="ECO:0000256" key="2">
    <source>
        <dbReference type="ARBA" id="ARBA00022703"/>
    </source>
</evidence>
<evidence type="ECO:0000313" key="6">
    <source>
        <dbReference type="Proteomes" id="UP000217790"/>
    </source>
</evidence>
<evidence type="ECO:0000256" key="3">
    <source>
        <dbReference type="ARBA" id="ARBA00022807"/>
    </source>
</evidence>
<feature type="domain" description="Peptidase C14 caspase" evidence="4">
    <location>
        <begin position="5"/>
        <end position="129"/>
    </location>
</feature>
<dbReference type="Proteomes" id="UP000217790">
    <property type="component" value="Unassembled WGS sequence"/>
</dbReference>
<dbReference type="InterPro" id="IPR011600">
    <property type="entry name" value="Pept_C14_caspase"/>
</dbReference>
<dbReference type="GO" id="GO:0006915">
    <property type="term" value="P:apoptotic process"/>
    <property type="evidence" value="ECO:0007669"/>
    <property type="project" value="UniProtKB-KW"/>
</dbReference>
<dbReference type="GO" id="GO:0004197">
    <property type="term" value="F:cysteine-type endopeptidase activity"/>
    <property type="evidence" value="ECO:0007669"/>
    <property type="project" value="InterPro"/>
</dbReference>
<dbReference type="GO" id="GO:0006508">
    <property type="term" value="P:proteolysis"/>
    <property type="evidence" value="ECO:0007669"/>
    <property type="project" value="InterPro"/>
</dbReference>
<dbReference type="InterPro" id="IPR029030">
    <property type="entry name" value="Caspase-like_dom_sf"/>
</dbReference>
<feature type="non-terminal residue" evidence="5">
    <location>
        <position position="1"/>
    </location>
</feature>
<dbReference type="InParanoid" id="A0A2H3E3J3"/>
<evidence type="ECO:0000256" key="1">
    <source>
        <dbReference type="ARBA" id="ARBA00009005"/>
    </source>
</evidence>
<accession>A0A2H3E3J3</accession>